<name>A0ABD3QZK9_9STRA</name>
<dbReference type="GO" id="GO:0016740">
    <property type="term" value="F:transferase activity"/>
    <property type="evidence" value="ECO:0007669"/>
    <property type="project" value="UniProtKB-KW"/>
</dbReference>
<keyword evidence="3 6" id="KW-0479">Metal-binding</keyword>
<dbReference type="PANTHER" id="PTHR11085">
    <property type="entry name" value="NAD-DEPENDENT PROTEIN DEACYLASE SIRTUIN-5, MITOCHONDRIAL-RELATED"/>
    <property type="match status" value="1"/>
</dbReference>
<dbReference type="Pfam" id="PF02146">
    <property type="entry name" value="SIR2"/>
    <property type="match status" value="1"/>
</dbReference>
<dbReference type="Gene3D" id="3.30.1600.10">
    <property type="entry name" value="SIR2/SIRT2 'Small Domain"/>
    <property type="match status" value="1"/>
</dbReference>
<dbReference type="InterPro" id="IPR026590">
    <property type="entry name" value="Ssirtuin_cat_dom"/>
</dbReference>
<dbReference type="GO" id="GO:0046872">
    <property type="term" value="F:metal ion binding"/>
    <property type="evidence" value="ECO:0007669"/>
    <property type="project" value="UniProtKB-KW"/>
</dbReference>
<comment type="caution">
    <text evidence="8">The sequence shown here is derived from an EMBL/GenBank/DDBJ whole genome shotgun (WGS) entry which is preliminary data.</text>
</comment>
<dbReference type="SUPFAM" id="SSF57938">
    <property type="entry name" value="DnaJ/Hsp40 cysteine-rich domain"/>
    <property type="match status" value="1"/>
</dbReference>
<dbReference type="PROSITE" id="PS50305">
    <property type="entry name" value="SIRTUIN"/>
    <property type="match status" value="1"/>
</dbReference>
<proteinExistence type="predicted"/>
<accession>A0ABD3QZK9</accession>
<evidence type="ECO:0000256" key="2">
    <source>
        <dbReference type="ARBA" id="ARBA00022679"/>
    </source>
</evidence>
<reference evidence="8 9" key="1">
    <citation type="journal article" date="2020" name="G3 (Bethesda)">
        <title>Improved Reference Genome for Cyclotella cryptica CCMP332, a Model for Cell Wall Morphogenesis, Salinity Adaptation, and Lipid Production in Diatoms (Bacillariophyta).</title>
        <authorList>
            <person name="Roberts W.R."/>
            <person name="Downey K.M."/>
            <person name="Ruck E.C."/>
            <person name="Traller J.C."/>
            <person name="Alverson A.J."/>
        </authorList>
    </citation>
    <scope>NUCLEOTIDE SEQUENCE [LARGE SCALE GENOMIC DNA]</scope>
    <source>
        <strain evidence="8 9">CCMP332</strain>
    </source>
</reference>
<dbReference type="AlphaFoldDB" id="A0ABD3QZK9"/>
<dbReference type="Proteomes" id="UP001516023">
    <property type="component" value="Unassembled WGS sequence"/>
</dbReference>
<evidence type="ECO:0000256" key="6">
    <source>
        <dbReference type="PROSITE-ProRule" id="PRU00236"/>
    </source>
</evidence>
<evidence type="ECO:0000256" key="3">
    <source>
        <dbReference type="ARBA" id="ARBA00022723"/>
    </source>
</evidence>
<keyword evidence="2" id="KW-0808">Transferase</keyword>
<feature type="binding site" evidence="6">
    <location>
        <position position="213"/>
    </location>
    <ligand>
        <name>Zn(2+)</name>
        <dbReference type="ChEBI" id="CHEBI:29105"/>
    </ligand>
</feature>
<feature type="binding site" evidence="6">
    <location>
        <position position="137"/>
    </location>
    <ligand>
        <name>Zn(2+)</name>
        <dbReference type="ChEBI" id="CHEBI:29105"/>
    </ligand>
</feature>
<evidence type="ECO:0000313" key="9">
    <source>
        <dbReference type="Proteomes" id="UP001516023"/>
    </source>
</evidence>
<evidence type="ECO:0000313" key="8">
    <source>
        <dbReference type="EMBL" id="KAL3805810.1"/>
    </source>
</evidence>
<evidence type="ECO:0000256" key="4">
    <source>
        <dbReference type="ARBA" id="ARBA00022833"/>
    </source>
</evidence>
<evidence type="ECO:0000256" key="1">
    <source>
        <dbReference type="ARBA" id="ARBA00001947"/>
    </source>
</evidence>
<evidence type="ECO:0000259" key="7">
    <source>
        <dbReference type="PROSITE" id="PS50305"/>
    </source>
</evidence>
<dbReference type="InterPro" id="IPR003000">
    <property type="entry name" value="Sirtuin"/>
</dbReference>
<evidence type="ECO:0000256" key="5">
    <source>
        <dbReference type="ARBA" id="ARBA00023027"/>
    </source>
</evidence>
<protein>
    <recommendedName>
        <fullName evidence="7">Deacetylase sirtuin-type domain-containing protein</fullName>
    </recommendedName>
</protein>
<organism evidence="8 9">
    <name type="scientific">Cyclotella cryptica</name>
    <dbReference type="NCBI Taxonomy" id="29204"/>
    <lineage>
        <taxon>Eukaryota</taxon>
        <taxon>Sar</taxon>
        <taxon>Stramenopiles</taxon>
        <taxon>Ochrophyta</taxon>
        <taxon>Bacillariophyta</taxon>
        <taxon>Coscinodiscophyceae</taxon>
        <taxon>Thalassiosirophycidae</taxon>
        <taxon>Stephanodiscales</taxon>
        <taxon>Stephanodiscaceae</taxon>
        <taxon>Cyclotella</taxon>
    </lineage>
</organism>
<sequence>MSADEEFASIVSKISSKKNIVVLAGAGISVSCGIPDFRSRTGLYHTLNYRELGLSNPEDLFDIETFRDDPRPFFRFARNLYPGKIEPSPSHKFLAWLDEKKMLLRLYTQNVDGLEELAGVNKNKVVYAHGSLLNATCMKCGAKYTAQDIASDVKEGRVPMCTRSKERKTKIATKNTAANLQDKPVHTRTLRKRSFQQYSEVDEINTTANKSSCGGVVKPNITFFGEKLAGDVGLCLQRDYAKADALIIMGTSLSVAPMSKVVEFLPPDLFRVLINRNIIHPTPSQTADNLSFDACLLGNCDDIVLAIKRQITGSFGSNSAIDAPKKVLSDNDPSWLKNQPMDTCHCLMRVEITSLLSKRMIDRIRAKKRKQSFDKMNDSLKAAGDRCGVDVDALYKKYACQKRVRGNVSNTEDATRESVLDNMLICKRCNGYGLIKEHYNYQVKEINCTECDGDGVIQGRP</sequence>
<comment type="cofactor">
    <cofactor evidence="1">
        <name>Zn(2+)</name>
        <dbReference type="ChEBI" id="CHEBI:29105"/>
    </cofactor>
</comment>
<dbReference type="InterPro" id="IPR036410">
    <property type="entry name" value="HSP_DnaJ_Cys-rich_dom_sf"/>
</dbReference>
<dbReference type="InterPro" id="IPR029035">
    <property type="entry name" value="DHS-like_NAD/FAD-binding_dom"/>
</dbReference>
<dbReference type="EMBL" id="JABMIG020000001">
    <property type="protein sequence ID" value="KAL3805810.1"/>
    <property type="molecule type" value="Genomic_DNA"/>
</dbReference>
<gene>
    <name evidence="8" type="ORF">HJC23_007771</name>
</gene>
<feature type="binding site" evidence="6">
    <location>
        <position position="140"/>
    </location>
    <ligand>
        <name>Zn(2+)</name>
        <dbReference type="ChEBI" id="CHEBI:29105"/>
    </ligand>
</feature>
<dbReference type="Gene3D" id="3.40.50.1220">
    <property type="entry name" value="TPP-binding domain"/>
    <property type="match status" value="1"/>
</dbReference>
<feature type="active site" description="Proton acceptor" evidence="6">
    <location>
        <position position="129"/>
    </location>
</feature>
<dbReference type="InterPro" id="IPR050134">
    <property type="entry name" value="NAD-dep_sirtuin_deacylases"/>
</dbReference>
<dbReference type="PANTHER" id="PTHR11085:SF9">
    <property type="entry name" value="NAD-DEPENDENT PROTEIN DEACETYLASE SIRTUIN-1"/>
    <property type="match status" value="1"/>
</dbReference>
<dbReference type="InterPro" id="IPR026591">
    <property type="entry name" value="Sirtuin_cat_small_dom_sf"/>
</dbReference>
<keyword evidence="4 6" id="KW-0862">Zinc</keyword>
<keyword evidence="9" id="KW-1185">Reference proteome</keyword>
<feature type="domain" description="Deacetylase sirtuin-type" evidence="7">
    <location>
        <begin position="1"/>
        <end position="314"/>
    </location>
</feature>
<dbReference type="SUPFAM" id="SSF52467">
    <property type="entry name" value="DHS-like NAD/FAD-binding domain"/>
    <property type="match status" value="1"/>
</dbReference>
<feature type="binding site" evidence="6">
    <location>
        <position position="161"/>
    </location>
    <ligand>
        <name>Zn(2+)</name>
        <dbReference type="ChEBI" id="CHEBI:29105"/>
    </ligand>
</feature>
<keyword evidence="5" id="KW-0520">NAD</keyword>